<accession>A6DP62</accession>
<comment type="subcellular location">
    <subcellularLocation>
        <location evidence="1">Cell membrane</location>
        <topology evidence="1">Multi-pass membrane protein</topology>
    </subcellularLocation>
</comment>
<evidence type="ECO:0000256" key="4">
    <source>
        <dbReference type="ARBA" id="ARBA00022475"/>
    </source>
</evidence>
<feature type="transmembrane region" description="Helical" evidence="8">
    <location>
        <begin position="455"/>
        <end position="474"/>
    </location>
</feature>
<dbReference type="SUPFAM" id="SSF103473">
    <property type="entry name" value="MFS general substrate transporter"/>
    <property type="match status" value="2"/>
</dbReference>
<dbReference type="GO" id="GO:0005886">
    <property type="term" value="C:plasma membrane"/>
    <property type="evidence" value="ECO:0007669"/>
    <property type="project" value="UniProtKB-SubCell"/>
</dbReference>
<feature type="transmembrane region" description="Helical" evidence="8">
    <location>
        <begin position="480"/>
        <end position="503"/>
    </location>
</feature>
<evidence type="ECO:0000256" key="2">
    <source>
        <dbReference type="ARBA" id="ARBA00009617"/>
    </source>
</evidence>
<keyword evidence="5 8" id="KW-0812">Transmembrane</keyword>
<dbReference type="InterPro" id="IPR018043">
    <property type="entry name" value="Na/Gal_symport_CS"/>
</dbReference>
<dbReference type="GO" id="GO:0008643">
    <property type="term" value="P:carbohydrate transport"/>
    <property type="evidence" value="ECO:0007669"/>
    <property type="project" value="InterPro"/>
</dbReference>
<feature type="transmembrane region" description="Helical" evidence="8">
    <location>
        <begin position="570"/>
        <end position="588"/>
    </location>
</feature>
<keyword evidence="10" id="KW-1185">Reference proteome</keyword>
<sequence length="616" mass="68098">MSDKITFKEKFGYGLGDLASNLFWMQFIWYLNYFYTDVFGLAPAVLVTLMGVVRIWDGFNDPAVGIIADRTESRWGKFRPYLLFGAVPFGIIGILMFTTPNLSAGGKLTWAYITHGAFVLIYTVVNIPYSSLMGVVSPDSKVRTSFSQWRFIMAFSGGIIVQATTLPMVAHFGSGDTSVIEAKIETIDNKQVILVNEVGNGASRIEATAKLPGYEEPSTFQKILMKVANVPDSKNEGKIYKSKKTYYINNETYFLESKILHKGEQDQLFLDKDLKNAHKAGSDTEPFAQIKYCLEGFKSTSVDMGTVFKKNKDTISDEMVPVDLTGADISIEVINEQNGFQWATTVFGISATLMFLITFSTTKERVKPPKQEKKTPLKTDIKDLLTNKPWLILFALGIITLFHVCLRNGAIMYYFKYVVGNTGVVPLFMLSGTIANLVSLAAVGFLESKLGKKKGFALLMIMTAILTFVFGMISPENIGMLFAVNIAINLMFGPTAALVFAMYTDAADYSEWKTGRRATGLVMSACTMAQKFGYTLGGMLTMAVLVWIGFEANTVQSQEAQDGISGMVSWMSAIPCVLGFVLMLFYPLTDEKLKGISEDLTKRREESEASEATAEA</sequence>
<evidence type="ECO:0000256" key="8">
    <source>
        <dbReference type="SAM" id="Phobius"/>
    </source>
</evidence>
<dbReference type="GO" id="GO:0015293">
    <property type="term" value="F:symporter activity"/>
    <property type="evidence" value="ECO:0007669"/>
    <property type="project" value="InterPro"/>
</dbReference>
<dbReference type="InterPro" id="IPR039672">
    <property type="entry name" value="MFS_2"/>
</dbReference>
<reference evidence="9 10" key="1">
    <citation type="journal article" date="2010" name="J. Bacteriol.">
        <title>Genome sequence of Lentisphaera araneosa HTCC2155T, the type species of the order Lentisphaerales in the phylum Lentisphaerae.</title>
        <authorList>
            <person name="Thrash J.C."/>
            <person name="Cho J.C."/>
            <person name="Vergin K.L."/>
            <person name="Morris R.M."/>
            <person name="Giovannoni S.J."/>
        </authorList>
    </citation>
    <scope>NUCLEOTIDE SEQUENCE [LARGE SCALE GENOMIC DNA]</scope>
    <source>
        <strain evidence="9 10">HTCC2155</strain>
    </source>
</reference>
<feature type="transmembrane region" description="Helical" evidence="8">
    <location>
        <begin position="38"/>
        <end position="57"/>
    </location>
</feature>
<evidence type="ECO:0000256" key="1">
    <source>
        <dbReference type="ARBA" id="ARBA00004651"/>
    </source>
</evidence>
<protein>
    <submittedName>
        <fullName evidence="9">Putative cation symporter</fullName>
    </submittedName>
</protein>
<evidence type="ECO:0000313" key="10">
    <source>
        <dbReference type="Proteomes" id="UP000004947"/>
    </source>
</evidence>
<dbReference type="Pfam" id="PF13347">
    <property type="entry name" value="MFS_2"/>
    <property type="match status" value="2"/>
</dbReference>
<evidence type="ECO:0000313" key="9">
    <source>
        <dbReference type="EMBL" id="EDM26594.1"/>
    </source>
</evidence>
<dbReference type="Proteomes" id="UP000004947">
    <property type="component" value="Unassembled WGS sequence"/>
</dbReference>
<organism evidence="9 10">
    <name type="scientific">Lentisphaera araneosa HTCC2155</name>
    <dbReference type="NCBI Taxonomy" id="313628"/>
    <lineage>
        <taxon>Bacteria</taxon>
        <taxon>Pseudomonadati</taxon>
        <taxon>Lentisphaerota</taxon>
        <taxon>Lentisphaeria</taxon>
        <taxon>Lentisphaerales</taxon>
        <taxon>Lentisphaeraceae</taxon>
        <taxon>Lentisphaera</taxon>
    </lineage>
</organism>
<feature type="transmembrane region" description="Helical" evidence="8">
    <location>
        <begin position="78"/>
        <end position="98"/>
    </location>
</feature>
<dbReference type="InterPro" id="IPR036259">
    <property type="entry name" value="MFS_trans_sf"/>
</dbReference>
<feature type="transmembrane region" description="Helical" evidence="8">
    <location>
        <begin position="390"/>
        <end position="415"/>
    </location>
</feature>
<dbReference type="Gene3D" id="1.20.1250.20">
    <property type="entry name" value="MFS general substrate transporter like domains"/>
    <property type="match status" value="1"/>
</dbReference>
<evidence type="ECO:0000256" key="7">
    <source>
        <dbReference type="ARBA" id="ARBA00023136"/>
    </source>
</evidence>
<gene>
    <name evidence="9" type="ORF">LNTAR_02262</name>
</gene>
<comment type="caution">
    <text evidence="9">The sequence shown here is derived from an EMBL/GenBank/DDBJ whole genome shotgun (WGS) entry which is preliminary data.</text>
</comment>
<feature type="transmembrane region" description="Helical" evidence="8">
    <location>
        <begin position="339"/>
        <end position="359"/>
    </location>
</feature>
<name>A6DP62_9BACT</name>
<feature type="transmembrane region" description="Helical" evidence="8">
    <location>
        <begin position="149"/>
        <end position="170"/>
    </location>
</feature>
<dbReference type="PANTHER" id="PTHR11328:SF24">
    <property type="entry name" value="MAJOR FACILITATOR SUPERFAMILY (MFS) PROFILE DOMAIN-CONTAINING PROTEIN"/>
    <property type="match status" value="1"/>
</dbReference>
<feature type="transmembrane region" description="Helical" evidence="8">
    <location>
        <begin position="110"/>
        <end position="129"/>
    </location>
</feature>
<evidence type="ECO:0000256" key="6">
    <source>
        <dbReference type="ARBA" id="ARBA00022989"/>
    </source>
</evidence>
<dbReference type="PANTHER" id="PTHR11328">
    <property type="entry name" value="MAJOR FACILITATOR SUPERFAMILY DOMAIN-CONTAINING PROTEIN"/>
    <property type="match status" value="1"/>
</dbReference>
<dbReference type="STRING" id="313628.LNTAR_02262"/>
<dbReference type="AlphaFoldDB" id="A6DP62"/>
<dbReference type="CDD" id="cd17332">
    <property type="entry name" value="MFS_MelB_like"/>
    <property type="match status" value="1"/>
</dbReference>
<dbReference type="OrthoDB" id="9764596at2"/>
<dbReference type="eggNOG" id="COG2211">
    <property type="taxonomic scope" value="Bacteria"/>
</dbReference>
<keyword evidence="3" id="KW-0813">Transport</keyword>
<keyword evidence="7 8" id="KW-0472">Membrane</keyword>
<keyword evidence="6 8" id="KW-1133">Transmembrane helix</keyword>
<evidence type="ECO:0000256" key="5">
    <source>
        <dbReference type="ARBA" id="ARBA00022692"/>
    </source>
</evidence>
<keyword evidence="4" id="KW-1003">Cell membrane</keyword>
<dbReference type="RefSeq" id="WP_007279645.1">
    <property type="nucleotide sequence ID" value="NZ_ABCK01000015.1"/>
</dbReference>
<dbReference type="GO" id="GO:0006814">
    <property type="term" value="P:sodium ion transport"/>
    <property type="evidence" value="ECO:0007669"/>
    <property type="project" value="InterPro"/>
</dbReference>
<feature type="transmembrane region" description="Helical" evidence="8">
    <location>
        <begin position="427"/>
        <end position="446"/>
    </location>
</feature>
<proteinExistence type="inferred from homology"/>
<dbReference type="PROSITE" id="PS00872">
    <property type="entry name" value="NA_GALACTOSIDE_SYMP"/>
    <property type="match status" value="1"/>
</dbReference>
<feature type="transmembrane region" description="Helical" evidence="8">
    <location>
        <begin position="532"/>
        <end position="550"/>
    </location>
</feature>
<comment type="similarity">
    <text evidence="2">Belongs to the sodium:galactoside symporter (TC 2.A.2) family.</text>
</comment>
<dbReference type="EMBL" id="ABCK01000015">
    <property type="protein sequence ID" value="EDM26594.1"/>
    <property type="molecule type" value="Genomic_DNA"/>
</dbReference>
<evidence type="ECO:0000256" key="3">
    <source>
        <dbReference type="ARBA" id="ARBA00022448"/>
    </source>
</evidence>